<protein>
    <submittedName>
        <fullName evidence="2">Acetylglucosamine-6-sulfatase</fullName>
    </submittedName>
</protein>
<dbReference type="PANTHER" id="PTHR43751:SF1">
    <property type="entry name" value="SULFATASE ATSG-RELATED"/>
    <property type="match status" value="1"/>
</dbReference>
<proteinExistence type="predicted"/>
<dbReference type="Pfam" id="PF00884">
    <property type="entry name" value="Sulfatase"/>
    <property type="match status" value="1"/>
</dbReference>
<dbReference type="PANTHER" id="PTHR43751">
    <property type="entry name" value="SULFATASE"/>
    <property type="match status" value="1"/>
</dbReference>
<dbReference type="Proteomes" id="UP000239388">
    <property type="component" value="Unassembled WGS sequence"/>
</dbReference>
<feature type="domain" description="Sulfatase N-terminal" evidence="1">
    <location>
        <begin position="7"/>
        <end position="368"/>
    </location>
</feature>
<sequence>MGKSEQPNLIFILTDDQRYDTLGCTGNQFIETPNLDQLAADGILFANASVTSAICTPSRACYFLGQYERKHGVNFNSGTAMSPTAWAKSYPVLLREAGYYTGYVGKNHVPIGPKGYGSKVMEPSFDFWYAGHGHLTFYPKGPHAIFKHAKADTQIEVVAEGAASFLNAEEDYVEGAAAFLDRRPKDKPFCLSIALNLPHAAGTRTMKMLPSDPELYRTKYRDKLDQISLPKTYVAKEQIASPRLPADVLHAQYRQSSYDYVDTPESLKEQLIRKAQTITGIDRMVGEIRETLAAQGLDQNTVILFSSDHGIMQGEFGLGGKALNYEACLRIPMIIMDPRVDRQNQGRRSMALVESVDIAPTMLDLAGVDRPDSMQGCSLKEMIAGRSESVRDSSFAENLWSTYFGNPRIESVRTAEWKYIRYFKNDRELFADVTGKTQYRVTPVHAKSYADWLTSSIEGELPVYEELFHLPSDPSESVNLAQRTAYSNALEQMRAECQRLVTFAKGDRSRPPETVPLR</sequence>
<dbReference type="AlphaFoldDB" id="A0A2S8FAC5"/>
<comment type="caution">
    <text evidence="2">The sequence shown here is derived from an EMBL/GenBank/DDBJ whole genome shotgun (WGS) entry which is preliminary data.</text>
</comment>
<dbReference type="Gene3D" id="3.40.720.10">
    <property type="entry name" value="Alkaline Phosphatase, subunit A"/>
    <property type="match status" value="1"/>
</dbReference>
<evidence type="ECO:0000313" key="3">
    <source>
        <dbReference type="Proteomes" id="UP000239388"/>
    </source>
</evidence>
<dbReference type="OrthoDB" id="237120at2"/>
<dbReference type="EMBL" id="PUIB01000023">
    <property type="protein sequence ID" value="PQO29092.1"/>
    <property type="molecule type" value="Genomic_DNA"/>
</dbReference>
<reference evidence="2 3" key="1">
    <citation type="submission" date="2018-02" db="EMBL/GenBank/DDBJ databases">
        <title>Comparative genomes isolates from brazilian mangrove.</title>
        <authorList>
            <person name="Araujo J.E."/>
            <person name="Taketani R.G."/>
            <person name="Silva M.C.P."/>
            <person name="Loureco M.V."/>
            <person name="Andreote F.D."/>
        </authorList>
    </citation>
    <scope>NUCLEOTIDE SEQUENCE [LARGE SCALE GENOMIC DNA]</scope>
    <source>
        <strain evidence="2 3">NAP PRIS-MGV</strain>
    </source>
</reference>
<accession>A0A2S8FAC5</accession>
<dbReference type="InterPro" id="IPR052701">
    <property type="entry name" value="GAG_Ulvan_Degrading_Sulfatases"/>
</dbReference>
<dbReference type="InterPro" id="IPR000917">
    <property type="entry name" value="Sulfatase_N"/>
</dbReference>
<evidence type="ECO:0000259" key="1">
    <source>
        <dbReference type="Pfam" id="PF00884"/>
    </source>
</evidence>
<dbReference type="InterPro" id="IPR017850">
    <property type="entry name" value="Alkaline_phosphatase_core_sf"/>
</dbReference>
<dbReference type="SUPFAM" id="SSF53649">
    <property type="entry name" value="Alkaline phosphatase-like"/>
    <property type="match status" value="1"/>
</dbReference>
<name>A0A2S8FAC5_9BACT</name>
<organism evidence="2 3">
    <name type="scientific">Blastopirellula marina</name>
    <dbReference type="NCBI Taxonomy" id="124"/>
    <lineage>
        <taxon>Bacteria</taxon>
        <taxon>Pseudomonadati</taxon>
        <taxon>Planctomycetota</taxon>
        <taxon>Planctomycetia</taxon>
        <taxon>Pirellulales</taxon>
        <taxon>Pirellulaceae</taxon>
        <taxon>Blastopirellula</taxon>
    </lineage>
</organism>
<gene>
    <name evidence="2" type="ORF">C5Y98_22775</name>
</gene>
<evidence type="ECO:0000313" key="2">
    <source>
        <dbReference type="EMBL" id="PQO29092.1"/>
    </source>
</evidence>